<dbReference type="Proteomes" id="UP000002282">
    <property type="component" value="Chromosome 3L"/>
</dbReference>
<name>A0A0R1DZH5_DROYA</name>
<dbReference type="PANTHER" id="PTHR47272">
    <property type="entry name" value="DDE_TNP_1_7 DOMAIN-CONTAINING PROTEIN"/>
    <property type="match status" value="1"/>
</dbReference>
<evidence type="ECO:0000313" key="3">
    <source>
        <dbReference type="Proteomes" id="UP000002282"/>
    </source>
</evidence>
<keyword evidence="3" id="KW-1185">Reference proteome</keyword>
<gene>
    <name evidence="2" type="primary">Dyak\GE28296</name>
    <name evidence="2" type="synonym">GE28296</name>
    <name evidence="2" type="ORF">Dyak_GE28296</name>
</gene>
<evidence type="ECO:0000259" key="1">
    <source>
        <dbReference type="Pfam" id="PF13843"/>
    </source>
</evidence>
<dbReference type="PANTHER" id="PTHR47272:SF1">
    <property type="entry name" value="PIGGYBAC TRANSPOSABLE ELEMENT-DERIVED PROTEIN 3-LIKE"/>
    <property type="match status" value="1"/>
</dbReference>
<dbReference type="EMBL" id="CM000159">
    <property type="protein sequence ID" value="KRK02377.1"/>
    <property type="molecule type" value="Genomic_DNA"/>
</dbReference>
<organism evidence="2 3">
    <name type="scientific">Drosophila yakuba</name>
    <name type="common">Fruit fly</name>
    <dbReference type="NCBI Taxonomy" id="7245"/>
    <lineage>
        <taxon>Eukaryota</taxon>
        <taxon>Metazoa</taxon>
        <taxon>Ecdysozoa</taxon>
        <taxon>Arthropoda</taxon>
        <taxon>Hexapoda</taxon>
        <taxon>Insecta</taxon>
        <taxon>Pterygota</taxon>
        <taxon>Neoptera</taxon>
        <taxon>Endopterygota</taxon>
        <taxon>Diptera</taxon>
        <taxon>Brachycera</taxon>
        <taxon>Muscomorpha</taxon>
        <taxon>Ephydroidea</taxon>
        <taxon>Drosophilidae</taxon>
        <taxon>Drosophila</taxon>
        <taxon>Sophophora</taxon>
    </lineage>
</organism>
<dbReference type="InterPro" id="IPR029526">
    <property type="entry name" value="PGBD"/>
</dbReference>
<reference evidence="2 3" key="1">
    <citation type="journal article" date="2007" name="Nature">
        <title>Evolution of genes and genomes on the Drosophila phylogeny.</title>
        <authorList>
            <consortium name="Drosophila 12 Genomes Consortium"/>
            <person name="Clark A.G."/>
            <person name="Eisen M.B."/>
            <person name="Smith D.R."/>
            <person name="Bergman C.M."/>
            <person name="Oliver B."/>
            <person name="Markow T.A."/>
            <person name="Kaufman T.C."/>
            <person name="Kellis M."/>
            <person name="Gelbart W."/>
            <person name="Iyer V.N."/>
            <person name="Pollard D.A."/>
            <person name="Sackton T.B."/>
            <person name="Larracuente A.M."/>
            <person name="Singh N.D."/>
            <person name="Abad J.P."/>
            <person name="Abt D.N."/>
            <person name="Adryan B."/>
            <person name="Aguade M."/>
            <person name="Akashi H."/>
            <person name="Anderson W.W."/>
            <person name="Aquadro C.F."/>
            <person name="Ardell D.H."/>
            <person name="Arguello R."/>
            <person name="Artieri C.G."/>
            <person name="Barbash D.A."/>
            <person name="Barker D."/>
            <person name="Barsanti P."/>
            <person name="Batterham P."/>
            <person name="Batzoglou S."/>
            <person name="Begun D."/>
            <person name="Bhutkar A."/>
            <person name="Blanco E."/>
            <person name="Bosak S.A."/>
            <person name="Bradley R.K."/>
            <person name="Brand A.D."/>
            <person name="Brent M.R."/>
            <person name="Brooks A.N."/>
            <person name="Brown R.H."/>
            <person name="Butlin R.K."/>
            <person name="Caggese C."/>
            <person name="Calvi B.R."/>
            <person name="Bernardo de Carvalho A."/>
            <person name="Caspi A."/>
            <person name="Castrezana S."/>
            <person name="Celniker S.E."/>
            <person name="Chang J.L."/>
            <person name="Chapple C."/>
            <person name="Chatterji S."/>
            <person name="Chinwalla A."/>
            <person name="Civetta A."/>
            <person name="Clifton S.W."/>
            <person name="Comeron J.M."/>
            <person name="Costello J.C."/>
            <person name="Coyne J.A."/>
            <person name="Daub J."/>
            <person name="David R.G."/>
            <person name="Delcher A.L."/>
            <person name="Delehaunty K."/>
            <person name="Do C.B."/>
            <person name="Ebling H."/>
            <person name="Edwards K."/>
            <person name="Eickbush T."/>
            <person name="Evans J.D."/>
            <person name="Filipski A."/>
            <person name="Findeiss S."/>
            <person name="Freyhult E."/>
            <person name="Fulton L."/>
            <person name="Fulton R."/>
            <person name="Garcia A.C."/>
            <person name="Gardiner A."/>
            <person name="Garfield D.A."/>
            <person name="Garvin B.E."/>
            <person name="Gibson G."/>
            <person name="Gilbert D."/>
            <person name="Gnerre S."/>
            <person name="Godfrey J."/>
            <person name="Good R."/>
            <person name="Gotea V."/>
            <person name="Gravely B."/>
            <person name="Greenberg A.J."/>
            <person name="Griffiths-Jones S."/>
            <person name="Gross S."/>
            <person name="Guigo R."/>
            <person name="Gustafson E.A."/>
            <person name="Haerty W."/>
            <person name="Hahn M.W."/>
            <person name="Halligan D.L."/>
            <person name="Halpern A.L."/>
            <person name="Halter G.M."/>
            <person name="Han M.V."/>
            <person name="Heger A."/>
            <person name="Hillier L."/>
            <person name="Hinrichs A.S."/>
            <person name="Holmes I."/>
            <person name="Hoskins R.A."/>
            <person name="Hubisz M.J."/>
            <person name="Hultmark D."/>
            <person name="Huntley M.A."/>
            <person name="Jaffe D.B."/>
            <person name="Jagadeeshan S."/>
            <person name="Jeck W.R."/>
            <person name="Johnson J."/>
            <person name="Jones C.D."/>
            <person name="Jordan W.C."/>
            <person name="Karpen G.H."/>
            <person name="Kataoka E."/>
            <person name="Keightley P.D."/>
            <person name="Kheradpour P."/>
            <person name="Kirkness E.F."/>
            <person name="Koerich L.B."/>
            <person name="Kristiansen K."/>
            <person name="Kudrna D."/>
            <person name="Kulathinal R.J."/>
            <person name="Kumar S."/>
            <person name="Kwok R."/>
            <person name="Lander E."/>
            <person name="Langley C.H."/>
            <person name="Lapoint R."/>
            <person name="Lazzaro B.P."/>
            <person name="Lee S.J."/>
            <person name="Levesque L."/>
            <person name="Li R."/>
            <person name="Lin C.F."/>
            <person name="Lin M.F."/>
            <person name="Lindblad-Toh K."/>
            <person name="Llopart A."/>
            <person name="Long M."/>
            <person name="Low L."/>
            <person name="Lozovsky E."/>
            <person name="Lu J."/>
            <person name="Luo M."/>
            <person name="Machado C.A."/>
            <person name="Makalowski W."/>
            <person name="Marzo M."/>
            <person name="Matsuda M."/>
            <person name="Matzkin L."/>
            <person name="McAllister B."/>
            <person name="McBride C.S."/>
            <person name="McKernan B."/>
            <person name="McKernan K."/>
            <person name="Mendez-Lago M."/>
            <person name="Minx P."/>
            <person name="Mollenhauer M.U."/>
            <person name="Montooth K."/>
            <person name="Mount S.M."/>
            <person name="Mu X."/>
            <person name="Myers E."/>
            <person name="Negre B."/>
            <person name="Newfeld S."/>
            <person name="Nielsen R."/>
            <person name="Noor M.A."/>
            <person name="O'Grady P."/>
            <person name="Pachter L."/>
            <person name="Papaceit M."/>
            <person name="Parisi M.J."/>
            <person name="Parisi M."/>
            <person name="Parts L."/>
            <person name="Pedersen J.S."/>
            <person name="Pesole G."/>
            <person name="Phillippy A.M."/>
            <person name="Ponting C.P."/>
            <person name="Pop M."/>
            <person name="Porcelli D."/>
            <person name="Powell J.R."/>
            <person name="Prohaska S."/>
            <person name="Pruitt K."/>
            <person name="Puig M."/>
            <person name="Quesneville H."/>
            <person name="Ram K.R."/>
            <person name="Rand D."/>
            <person name="Rasmussen M.D."/>
            <person name="Reed L.K."/>
            <person name="Reenan R."/>
            <person name="Reily A."/>
            <person name="Remington K.A."/>
            <person name="Rieger T.T."/>
            <person name="Ritchie M.G."/>
            <person name="Robin C."/>
            <person name="Rogers Y.H."/>
            <person name="Rohde C."/>
            <person name="Rozas J."/>
            <person name="Rubenfield M.J."/>
            <person name="Ruiz A."/>
            <person name="Russo S."/>
            <person name="Salzberg S.L."/>
            <person name="Sanchez-Gracia A."/>
            <person name="Saranga D.J."/>
            <person name="Sato H."/>
            <person name="Schaeffer S.W."/>
            <person name="Schatz M.C."/>
            <person name="Schlenke T."/>
            <person name="Schwartz R."/>
            <person name="Segarra C."/>
            <person name="Singh R.S."/>
            <person name="Sirot L."/>
            <person name="Sirota M."/>
            <person name="Sisneros N.B."/>
            <person name="Smith C.D."/>
            <person name="Smith T.F."/>
            <person name="Spieth J."/>
            <person name="Stage D.E."/>
            <person name="Stark A."/>
            <person name="Stephan W."/>
            <person name="Strausberg R.L."/>
            <person name="Strempel S."/>
            <person name="Sturgill D."/>
            <person name="Sutton G."/>
            <person name="Sutton G.G."/>
            <person name="Tao W."/>
            <person name="Teichmann S."/>
            <person name="Tobari Y.N."/>
            <person name="Tomimura Y."/>
            <person name="Tsolas J.M."/>
            <person name="Valente V.L."/>
            <person name="Venter E."/>
            <person name="Venter J.C."/>
            <person name="Vicario S."/>
            <person name="Vieira F.G."/>
            <person name="Vilella A.J."/>
            <person name="Villasante A."/>
            <person name="Walenz B."/>
            <person name="Wang J."/>
            <person name="Wasserman M."/>
            <person name="Watts T."/>
            <person name="Wilson D."/>
            <person name="Wilson R.K."/>
            <person name="Wing R.A."/>
            <person name="Wolfner M.F."/>
            <person name="Wong A."/>
            <person name="Wong G.K."/>
            <person name="Wu C.I."/>
            <person name="Wu G."/>
            <person name="Yamamoto D."/>
            <person name="Yang H.P."/>
            <person name="Yang S.P."/>
            <person name="Yorke J.A."/>
            <person name="Yoshida K."/>
            <person name="Zdobnov E."/>
            <person name="Zhang P."/>
            <person name="Zhang Y."/>
            <person name="Zimin A.V."/>
            <person name="Baldwin J."/>
            <person name="Abdouelleil A."/>
            <person name="Abdulkadir J."/>
            <person name="Abebe A."/>
            <person name="Abera B."/>
            <person name="Abreu J."/>
            <person name="Acer S.C."/>
            <person name="Aftuck L."/>
            <person name="Alexander A."/>
            <person name="An P."/>
            <person name="Anderson E."/>
            <person name="Anderson S."/>
            <person name="Arachi H."/>
            <person name="Azer M."/>
            <person name="Bachantsang P."/>
            <person name="Barry A."/>
            <person name="Bayul T."/>
            <person name="Berlin A."/>
            <person name="Bessette D."/>
            <person name="Bloom T."/>
            <person name="Blye J."/>
            <person name="Boguslavskiy L."/>
            <person name="Bonnet C."/>
            <person name="Boukhgalter B."/>
            <person name="Bourzgui I."/>
            <person name="Brown A."/>
            <person name="Cahill P."/>
            <person name="Channer S."/>
            <person name="Cheshatsang Y."/>
            <person name="Chuda L."/>
            <person name="Citroen M."/>
            <person name="Collymore A."/>
            <person name="Cooke P."/>
            <person name="Costello M."/>
            <person name="D'Aco K."/>
            <person name="Daza R."/>
            <person name="De Haan G."/>
            <person name="DeGray S."/>
            <person name="DeMaso C."/>
            <person name="Dhargay N."/>
            <person name="Dooley K."/>
            <person name="Dooley E."/>
            <person name="Doricent M."/>
            <person name="Dorje P."/>
            <person name="Dorjee K."/>
            <person name="Dupes A."/>
            <person name="Elong R."/>
            <person name="Falk J."/>
            <person name="Farina A."/>
            <person name="Faro S."/>
            <person name="Ferguson D."/>
            <person name="Fisher S."/>
            <person name="Foley C.D."/>
            <person name="Franke A."/>
            <person name="Friedrich D."/>
            <person name="Gadbois L."/>
            <person name="Gearin G."/>
            <person name="Gearin C.R."/>
            <person name="Giannoukos G."/>
            <person name="Goode T."/>
            <person name="Graham J."/>
            <person name="Grandbois E."/>
            <person name="Grewal S."/>
            <person name="Gyaltsen K."/>
            <person name="Hafez N."/>
            <person name="Hagos B."/>
            <person name="Hall J."/>
            <person name="Henson C."/>
            <person name="Hollinger A."/>
            <person name="Honan T."/>
            <person name="Huard M.D."/>
            <person name="Hughes L."/>
            <person name="Hurhula B."/>
            <person name="Husby M.E."/>
            <person name="Kamat A."/>
            <person name="Kanga B."/>
            <person name="Kashin S."/>
            <person name="Khazanovich D."/>
            <person name="Kisner P."/>
            <person name="Lance K."/>
            <person name="Lara M."/>
            <person name="Lee W."/>
            <person name="Lennon N."/>
            <person name="Letendre F."/>
            <person name="LeVine R."/>
            <person name="Lipovsky A."/>
            <person name="Liu X."/>
            <person name="Liu J."/>
            <person name="Liu S."/>
            <person name="Lokyitsang T."/>
            <person name="Lokyitsang Y."/>
            <person name="Lubonja R."/>
            <person name="Lui A."/>
            <person name="MacDonald P."/>
            <person name="Magnisalis V."/>
            <person name="Maru K."/>
            <person name="Matthews C."/>
            <person name="McCusker W."/>
            <person name="McDonough S."/>
            <person name="Mehta T."/>
            <person name="Meldrim J."/>
            <person name="Meneus L."/>
            <person name="Mihai O."/>
            <person name="Mihalev A."/>
            <person name="Mihova T."/>
            <person name="Mittelman R."/>
            <person name="Mlenga V."/>
            <person name="Montmayeur A."/>
            <person name="Mulrain L."/>
            <person name="Navidi A."/>
            <person name="Naylor J."/>
            <person name="Negash T."/>
            <person name="Nguyen T."/>
            <person name="Nguyen N."/>
            <person name="Nicol R."/>
            <person name="Norbu C."/>
            <person name="Norbu N."/>
            <person name="Novod N."/>
            <person name="O'Neill B."/>
            <person name="Osman S."/>
            <person name="Markiewicz E."/>
            <person name="Oyono O.L."/>
            <person name="Patti C."/>
            <person name="Phunkhang P."/>
            <person name="Pierre F."/>
            <person name="Priest M."/>
            <person name="Raghuraman S."/>
            <person name="Rege F."/>
            <person name="Reyes R."/>
            <person name="Rise C."/>
            <person name="Rogov P."/>
            <person name="Ross K."/>
            <person name="Ryan E."/>
            <person name="Settipalli S."/>
            <person name="Shea T."/>
            <person name="Sherpa N."/>
            <person name="Shi L."/>
            <person name="Shih D."/>
            <person name="Sparrow T."/>
            <person name="Spaulding J."/>
            <person name="Stalker J."/>
            <person name="Stange-Thomann N."/>
            <person name="Stavropoulos S."/>
            <person name="Stone C."/>
            <person name="Strader C."/>
            <person name="Tesfaye S."/>
            <person name="Thomson T."/>
            <person name="Thoulutsang Y."/>
            <person name="Thoulutsang D."/>
            <person name="Topham K."/>
            <person name="Topping I."/>
            <person name="Tsamla T."/>
            <person name="Vassiliev H."/>
            <person name="Vo A."/>
            <person name="Wangchuk T."/>
            <person name="Wangdi T."/>
            <person name="Weiand M."/>
            <person name="Wilkinson J."/>
            <person name="Wilson A."/>
            <person name="Yadav S."/>
            <person name="Young G."/>
            <person name="Yu Q."/>
            <person name="Zembek L."/>
            <person name="Zhong D."/>
            <person name="Zimmer A."/>
            <person name="Zwirko Z."/>
            <person name="Jaffe D.B."/>
            <person name="Alvarez P."/>
            <person name="Brockman W."/>
            <person name="Butler J."/>
            <person name="Chin C."/>
            <person name="Gnerre S."/>
            <person name="Grabherr M."/>
            <person name="Kleber M."/>
            <person name="Mauceli E."/>
            <person name="MacCallum I."/>
        </authorList>
    </citation>
    <scope>NUCLEOTIDE SEQUENCE [LARGE SCALE GENOMIC DNA]</scope>
    <source>
        <strain evidence="3">Tai18E2 / Tucson 14021-0261.01</strain>
    </source>
</reference>
<reference evidence="2 3" key="2">
    <citation type="journal article" date="2007" name="PLoS Biol.">
        <title>Principles of genome evolution in the Drosophila melanogaster species group.</title>
        <authorList>
            <person name="Ranz J.M."/>
            <person name="Maurin D."/>
            <person name="Chan Y.S."/>
            <person name="von Grotthuss M."/>
            <person name="Hillier L.W."/>
            <person name="Roote J."/>
            <person name="Ashburner M."/>
            <person name="Bergman C.M."/>
        </authorList>
    </citation>
    <scope>NUCLEOTIDE SEQUENCE [LARGE SCALE GENOMIC DNA]</scope>
    <source>
        <strain evidence="3">Tai18E2 / Tucson 14021-0261.01</strain>
    </source>
</reference>
<dbReference type="Pfam" id="PF13843">
    <property type="entry name" value="DDE_Tnp_1_7"/>
    <property type="match status" value="1"/>
</dbReference>
<sequence length="111" mass="13206">MGGVDLLDYLLGLYRIQLRSRNWYKNIFFHMIDMCVVNSWILYRRKSDQYMPLFDFKLYITQHLCKAGKRKKRGRPGMTPTASPTTSREVGYYYFIFLCARGRPLYARGAE</sequence>
<feature type="domain" description="PiggyBac transposable element-derived protein" evidence="1">
    <location>
        <begin position="1"/>
        <end position="40"/>
    </location>
</feature>
<accession>A0A0R1DZH5</accession>
<dbReference type="AlphaFoldDB" id="A0A0R1DZH5"/>
<evidence type="ECO:0000313" key="2">
    <source>
        <dbReference type="EMBL" id="KRK02377.1"/>
    </source>
</evidence>
<proteinExistence type="predicted"/>
<dbReference type="KEGG" id="dya:Dyak_GE28296"/>
<protein>
    <submittedName>
        <fullName evidence="2">Uncharacterized protein, isoform B</fullName>
    </submittedName>
</protein>